<evidence type="ECO:0000313" key="3">
    <source>
        <dbReference type="Proteomes" id="UP000193560"/>
    </source>
</evidence>
<comment type="caution">
    <text evidence="2">The sequence shown here is derived from an EMBL/GenBank/DDBJ whole genome shotgun (WGS) entry which is preliminary data.</text>
</comment>
<organism evidence="2 3">
    <name type="scientific">Absidia repens</name>
    <dbReference type="NCBI Taxonomy" id="90262"/>
    <lineage>
        <taxon>Eukaryota</taxon>
        <taxon>Fungi</taxon>
        <taxon>Fungi incertae sedis</taxon>
        <taxon>Mucoromycota</taxon>
        <taxon>Mucoromycotina</taxon>
        <taxon>Mucoromycetes</taxon>
        <taxon>Mucorales</taxon>
        <taxon>Cunninghamellaceae</taxon>
        <taxon>Absidia</taxon>
    </lineage>
</organism>
<dbReference type="PROSITE" id="PS50848">
    <property type="entry name" value="START"/>
    <property type="match status" value="1"/>
</dbReference>
<proteinExistence type="predicted"/>
<reference evidence="2 3" key="1">
    <citation type="submission" date="2016-07" db="EMBL/GenBank/DDBJ databases">
        <title>Pervasive Adenine N6-methylation of Active Genes in Fungi.</title>
        <authorList>
            <consortium name="DOE Joint Genome Institute"/>
            <person name="Mondo S.J."/>
            <person name="Dannebaum R.O."/>
            <person name="Kuo R.C."/>
            <person name="Labutti K."/>
            <person name="Haridas S."/>
            <person name="Kuo A."/>
            <person name="Salamov A."/>
            <person name="Ahrendt S.R."/>
            <person name="Lipzen A."/>
            <person name="Sullivan W."/>
            <person name="Andreopoulos W.B."/>
            <person name="Clum A."/>
            <person name="Lindquist E."/>
            <person name="Daum C."/>
            <person name="Ramamoorthy G.K."/>
            <person name="Gryganskyi A."/>
            <person name="Culley D."/>
            <person name="Magnuson J.K."/>
            <person name="James T.Y."/>
            <person name="O'Malley M.A."/>
            <person name="Stajich J.E."/>
            <person name="Spatafora J.W."/>
            <person name="Visel A."/>
            <person name="Grigoriev I.V."/>
        </authorList>
    </citation>
    <scope>NUCLEOTIDE SEQUENCE [LARGE SCALE GENOMIC DNA]</scope>
    <source>
        <strain evidence="2 3">NRRL 1336</strain>
    </source>
</reference>
<dbReference type="InterPro" id="IPR023393">
    <property type="entry name" value="START-like_dom_sf"/>
</dbReference>
<feature type="domain" description="START" evidence="1">
    <location>
        <begin position="19"/>
        <end position="200"/>
    </location>
</feature>
<dbReference type="PANTHER" id="PTHR19308:SF14">
    <property type="entry name" value="START DOMAIN-CONTAINING PROTEIN"/>
    <property type="match status" value="1"/>
</dbReference>
<dbReference type="InterPro" id="IPR002913">
    <property type="entry name" value="START_lipid-bd_dom"/>
</dbReference>
<dbReference type="PANTHER" id="PTHR19308">
    <property type="entry name" value="PHOSPHATIDYLCHOLINE TRANSFER PROTEIN"/>
    <property type="match status" value="1"/>
</dbReference>
<dbReference type="GO" id="GO:0008289">
    <property type="term" value="F:lipid binding"/>
    <property type="evidence" value="ECO:0007669"/>
    <property type="project" value="InterPro"/>
</dbReference>
<dbReference type="AlphaFoldDB" id="A0A1X2IDV7"/>
<evidence type="ECO:0000313" key="2">
    <source>
        <dbReference type="EMBL" id="ORZ14669.1"/>
    </source>
</evidence>
<dbReference type="CDD" id="cd00177">
    <property type="entry name" value="START"/>
    <property type="match status" value="1"/>
</dbReference>
<evidence type="ECO:0000259" key="1">
    <source>
        <dbReference type="PROSITE" id="PS50848"/>
    </source>
</evidence>
<keyword evidence="3" id="KW-1185">Reference proteome</keyword>
<sequence length="320" mass="35675">MTIPEPAPIRHQKVIDDGMANLEKYADSSLEGWQFVSEKNGVKLYSRKPEDPSQPMIYRGDYHYAKAPAHLSPIDATTPIIFASSRKTFDSRFDDSEIRVIRSRYSSISYGKSKAVWPITPRDFSTVTLRSFDDETAYFGLFSAVDDEINPPVEGYVRGQLVCTGWKIYRDHTNGGLMIILINQTDLAGSVPPALAKSTLQQMPLLTAKLAQYHDKYGTPPNTTMVPATPVNYLGEDFDHISQTYTLHLGYSPEKDEKTDGAAADIKCCDLMYAKGFDVQVQGQAQYEVTKSTKKNSYSVVHVSHVVGSVTIQIVKSKNK</sequence>
<dbReference type="InterPro" id="IPR051213">
    <property type="entry name" value="START_lipid_transfer"/>
</dbReference>
<accession>A0A1X2IDV7</accession>
<protein>
    <recommendedName>
        <fullName evidence="1">START domain-containing protein</fullName>
    </recommendedName>
</protein>
<dbReference type="Pfam" id="PF01852">
    <property type="entry name" value="START"/>
    <property type="match status" value="1"/>
</dbReference>
<dbReference type="EMBL" id="MCGE01000014">
    <property type="protein sequence ID" value="ORZ14669.1"/>
    <property type="molecule type" value="Genomic_DNA"/>
</dbReference>
<dbReference type="GO" id="GO:0005737">
    <property type="term" value="C:cytoplasm"/>
    <property type="evidence" value="ECO:0007669"/>
    <property type="project" value="UniProtKB-ARBA"/>
</dbReference>
<dbReference type="OrthoDB" id="196858at2759"/>
<dbReference type="Gene3D" id="3.30.530.20">
    <property type="match status" value="1"/>
</dbReference>
<dbReference type="Proteomes" id="UP000193560">
    <property type="component" value="Unassembled WGS sequence"/>
</dbReference>
<name>A0A1X2IDV7_9FUNG</name>
<dbReference type="SUPFAM" id="SSF55961">
    <property type="entry name" value="Bet v1-like"/>
    <property type="match status" value="1"/>
</dbReference>
<gene>
    <name evidence="2" type="ORF">BCR42DRAFT_56295</name>
</gene>